<dbReference type="GeneID" id="63845738"/>
<dbReference type="Pfam" id="PF20253">
    <property type="entry name" value="DUF6604"/>
    <property type="match status" value="1"/>
</dbReference>
<dbReference type="OrthoDB" id="5238236at2759"/>
<evidence type="ECO:0000313" key="4">
    <source>
        <dbReference type="Proteomes" id="UP000800039"/>
    </source>
</evidence>
<dbReference type="AlphaFoldDB" id="A0A9P4L9U6"/>
<feature type="domain" description="DUF6604" evidence="2">
    <location>
        <begin position="16"/>
        <end position="257"/>
    </location>
</feature>
<dbReference type="InterPro" id="IPR046539">
    <property type="entry name" value="DUF6604"/>
</dbReference>
<dbReference type="PANTHER" id="PTHR38795">
    <property type="entry name" value="DUF6604 DOMAIN-CONTAINING PROTEIN"/>
    <property type="match status" value="1"/>
</dbReference>
<dbReference type="RefSeq" id="XP_040790204.1">
    <property type="nucleotide sequence ID" value="XM_040928485.1"/>
</dbReference>
<protein>
    <recommendedName>
        <fullName evidence="2">DUF6604 domain-containing protein</fullName>
    </recommendedName>
</protein>
<reference evidence="3" key="1">
    <citation type="submission" date="2020-01" db="EMBL/GenBank/DDBJ databases">
        <authorList>
            <consortium name="DOE Joint Genome Institute"/>
            <person name="Haridas S."/>
            <person name="Albert R."/>
            <person name="Binder M."/>
            <person name="Bloem J."/>
            <person name="Labutti K."/>
            <person name="Salamov A."/>
            <person name="Andreopoulos B."/>
            <person name="Baker S.E."/>
            <person name="Barry K."/>
            <person name="Bills G."/>
            <person name="Bluhm B.H."/>
            <person name="Cannon C."/>
            <person name="Castanera R."/>
            <person name="Culley D.E."/>
            <person name="Daum C."/>
            <person name="Ezra D."/>
            <person name="Gonzalez J.B."/>
            <person name="Henrissat B."/>
            <person name="Kuo A."/>
            <person name="Liang C."/>
            <person name="Lipzen A."/>
            <person name="Lutzoni F."/>
            <person name="Magnuson J."/>
            <person name="Mondo S."/>
            <person name="Nolan M."/>
            <person name="Ohm R."/>
            <person name="Pangilinan J."/>
            <person name="Park H.-J."/>
            <person name="Ramirez L."/>
            <person name="Alfaro M."/>
            <person name="Sun H."/>
            <person name="Tritt A."/>
            <person name="Yoshinaga Y."/>
            <person name="Zwiers L.-H."/>
            <person name="Turgeon B.G."/>
            <person name="Goodwin S.B."/>
            <person name="Spatafora J.W."/>
            <person name="Crous P.W."/>
            <person name="Grigoriev I.V."/>
        </authorList>
    </citation>
    <scope>NUCLEOTIDE SEQUENCE</scope>
    <source>
        <strain evidence="3">CBS 394.84</strain>
    </source>
</reference>
<keyword evidence="4" id="KW-1185">Reference proteome</keyword>
<sequence length="892" mass="101858">MDRLNNAQTFIATYTQYKEDTKYIAGWLAEASHSVGHQLHEAQTGHPRSKAKGRSNKGKNNNRNGGKSGRGGNKKYLIKVSDFVPMAEAIANNEANVLVPVTNWFKSKTLDDNNDSNERHHYFITVLEDAFRLLRPFISLGPEAHRPGKPGATSDALPLQNRFANLTVEDVAEIAEKEGAEESKLPDVSNVVFEQDEAEMEEELKFAVGLLLQELQTMRDAACAQWEKYKNDEVDLIVAAMTTDMAIKLAQRAEAEFDLVVKRPKSYPTDSFPAWKLLDALVKPSESEASQSSDDQGPSTFWPTYSGLKYYFDRIMKWDPKKNLPATVAKDFGGRKMHDYTLRAIEYSQIILIMIFADHPNVWDMVSSGVEHMFKARELPIWVSFAVQTHLASQDIMADRCAHPSFELENHLQKIIRQNNKMVEDWESPFLPEEIYQDCFYNFGEGVLDIQEWSSQDGFDKQWQALLLNKQVASHPVLKLLRKEKNYYMRHHPLLCGMMKYEMYLKKQAAGMKLEHQSLAISMMAHIYVNGRLQFGDHVPVWPDMELIIYAQDPGWLFVGGRPKTTEEARKKLFLASGSSAANSARDIPLHRLKINQNKLREFRDTMMFGSGVYLPRDKFSKSRVNVCTVHAEDLVKRLEDTVNTAQPWGRLARQLIISRSEQAQNGATKGESKSLRATSRTILESYAQWLQADMVDLYFDWLEMGFTCGEIWADMRRDLERLPTWDPTSFVMKPALEPTIDILTRDREYPRCLKIAYGKIRLAFNANPPSHFESLDPDTCLVALGKYHRATAAMLEAPGPLNLSNLYEHWQEEDWKPRWEEMKSKPANQLHDIFLESFVSSLNRKHKGAEKGVAADPLQAYMEHLMKGVSELDHVPDGPLAELAELMEPVD</sequence>
<feature type="compositionally biased region" description="Basic residues" evidence="1">
    <location>
        <begin position="47"/>
        <end position="57"/>
    </location>
</feature>
<dbReference type="PANTHER" id="PTHR38795:SF1">
    <property type="entry name" value="DUF6604 DOMAIN-CONTAINING PROTEIN"/>
    <property type="match status" value="1"/>
</dbReference>
<accession>A0A9P4L9U6</accession>
<dbReference type="Proteomes" id="UP000800039">
    <property type="component" value="Unassembled WGS sequence"/>
</dbReference>
<evidence type="ECO:0000256" key="1">
    <source>
        <dbReference type="SAM" id="MobiDB-lite"/>
    </source>
</evidence>
<proteinExistence type="predicted"/>
<gene>
    <name evidence="3" type="ORF">K460DRAFT_281363</name>
</gene>
<dbReference type="EMBL" id="ML976615">
    <property type="protein sequence ID" value="KAF1847641.1"/>
    <property type="molecule type" value="Genomic_DNA"/>
</dbReference>
<name>A0A9P4L9U6_9PLEO</name>
<evidence type="ECO:0000313" key="3">
    <source>
        <dbReference type="EMBL" id="KAF1847641.1"/>
    </source>
</evidence>
<organism evidence="3 4">
    <name type="scientific">Cucurbitaria berberidis CBS 394.84</name>
    <dbReference type="NCBI Taxonomy" id="1168544"/>
    <lineage>
        <taxon>Eukaryota</taxon>
        <taxon>Fungi</taxon>
        <taxon>Dikarya</taxon>
        <taxon>Ascomycota</taxon>
        <taxon>Pezizomycotina</taxon>
        <taxon>Dothideomycetes</taxon>
        <taxon>Pleosporomycetidae</taxon>
        <taxon>Pleosporales</taxon>
        <taxon>Pleosporineae</taxon>
        <taxon>Cucurbitariaceae</taxon>
        <taxon>Cucurbitaria</taxon>
    </lineage>
</organism>
<comment type="caution">
    <text evidence="3">The sequence shown here is derived from an EMBL/GenBank/DDBJ whole genome shotgun (WGS) entry which is preliminary data.</text>
</comment>
<feature type="region of interest" description="Disordered" evidence="1">
    <location>
        <begin position="37"/>
        <end position="73"/>
    </location>
</feature>
<evidence type="ECO:0000259" key="2">
    <source>
        <dbReference type="Pfam" id="PF20253"/>
    </source>
</evidence>